<dbReference type="InterPro" id="IPR003362">
    <property type="entry name" value="Bact_transf"/>
</dbReference>
<dbReference type="AlphaFoldDB" id="A0A420DV53"/>
<organism evidence="4 5">
    <name type="scientific">Ichthyenterobacterium magnum</name>
    <dbReference type="NCBI Taxonomy" id="1230530"/>
    <lineage>
        <taxon>Bacteria</taxon>
        <taxon>Pseudomonadati</taxon>
        <taxon>Bacteroidota</taxon>
        <taxon>Flavobacteriia</taxon>
        <taxon>Flavobacteriales</taxon>
        <taxon>Flavobacteriaceae</taxon>
        <taxon>Ichthyenterobacterium</taxon>
    </lineage>
</organism>
<accession>A0A420DV53</accession>
<dbReference type="Proteomes" id="UP000284892">
    <property type="component" value="Unassembled WGS sequence"/>
</dbReference>
<evidence type="ECO:0000256" key="1">
    <source>
        <dbReference type="ARBA" id="ARBA00006464"/>
    </source>
</evidence>
<evidence type="ECO:0000313" key="4">
    <source>
        <dbReference type="EMBL" id="RKE98007.1"/>
    </source>
</evidence>
<comment type="similarity">
    <text evidence="1">Belongs to the bacterial sugar transferase family.</text>
</comment>
<feature type="transmembrane region" description="Helical" evidence="2">
    <location>
        <begin position="15"/>
        <end position="38"/>
    </location>
</feature>
<feature type="domain" description="Bacterial sugar transferase" evidence="3">
    <location>
        <begin position="10"/>
        <end position="194"/>
    </location>
</feature>
<name>A0A420DV53_9FLAO</name>
<reference evidence="4 5" key="1">
    <citation type="submission" date="2018-09" db="EMBL/GenBank/DDBJ databases">
        <title>Genomic Encyclopedia of Archaeal and Bacterial Type Strains, Phase II (KMG-II): from individual species to whole genera.</title>
        <authorList>
            <person name="Goeker M."/>
        </authorList>
    </citation>
    <scope>NUCLEOTIDE SEQUENCE [LARGE SCALE GENOMIC DNA]</scope>
    <source>
        <strain evidence="4 5">DSM 26283</strain>
    </source>
</reference>
<keyword evidence="2" id="KW-0472">Membrane</keyword>
<keyword evidence="5" id="KW-1185">Reference proteome</keyword>
<keyword evidence="4" id="KW-0808">Transferase</keyword>
<dbReference type="PANTHER" id="PTHR30576:SF20">
    <property type="entry name" value="QUINOVOSAMINEPHOSPHOTRANSFERAE-RELATED"/>
    <property type="match status" value="1"/>
</dbReference>
<gene>
    <name evidence="4" type="ORF">BXY80_0072</name>
</gene>
<evidence type="ECO:0000259" key="3">
    <source>
        <dbReference type="Pfam" id="PF02397"/>
    </source>
</evidence>
<evidence type="ECO:0000313" key="5">
    <source>
        <dbReference type="Proteomes" id="UP000284892"/>
    </source>
</evidence>
<keyword evidence="2" id="KW-0812">Transmembrane</keyword>
<comment type="caution">
    <text evidence="4">The sequence shown here is derived from an EMBL/GenBank/DDBJ whole genome shotgun (WGS) entry which is preliminary data.</text>
</comment>
<evidence type="ECO:0000256" key="2">
    <source>
        <dbReference type="SAM" id="Phobius"/>
    </source>
</evidence>
<sequence length="195" mass="22418">MITSKELSLKRTFDLVLSLLLLPLLLLPIFLLVFIATLDTRQFGLFMQTRVGQHGKLFKILKIRTLKKGKHLLGTLASRATTIGYFLRTSKLDELPQLFNVILGDMSFVGPRPDLQGFADILKGQDRVILKVKPGITGPATLKYKDEEYILSQQLDPETYNRTIIWTDKVEINKKYVQNWSFYLDLKYILKSIVN</sequence>
<proteinExistence type="inferred from homology"/>
<dbReference type="Pfam" id="PF02397">
    <property type="entry name" value="Bac_transf"/>
    <property type="match status" value="1"/>
</dbReference>
<dbReference type="EMBL" id="RAQJ01000001">
    <property type="protein sequence ID" value="RKE98007.1"/>
    <property type="molecule type" value="Genomic_DNA"/>
</dbReference>
<dbReference type="RefSeq" id="WP_245977124.1">
    <property type="nucleotide sequence ID" value="NZ_RAQJ01000001.1"/>
</dbReference>
<dbReference type="GO" id="GO:0016780">
    <property type="term" value="F:phosphotransferase activity, for other substituted phosphate groups"/>
    <property type="evidence" value="ECO:0007669"/>
    <property type="project" value="TreeGrafter"/>
</dbReference>
<dbReference type="PANTHER" id="PTHR30576">
    <property type="entry name" value="COLANIC BIOSYNTHESIS UDP-GLUCOSE LIPID CARRIER TRANSFERASE"/>
    <property type="match status" value="1"/>
</dbReference>
<protein>
    <submittedName>
        <fullName evidence="4">Lipopolysaccharide/colanic/teichoic acid biosynthesis glycosyltransferase</fullName>
    </submittedName>
</protein>
<keyword evidence="2" id="KW-1133">Transmembrane helix</keyword>